<feature type="region of interest" description="Disordered" evidence="1">
    <location>
        <begin position="68"/>
        <end position="109"/>
    </location>
</feature>
<reference evidence="2 3" key="1">
    <citation type="submission" date="2014-04" db="EMBL/GenBank/DDBJ databases">
        <authorList>
            <consortium name="DOE Joint Genome Institute"/>
            <person name="Kuo A."/>
            <person name="Ruytinx J."/>
            <person name="Rineau F."/>
            <person name="Colpaert J."/>
            <person name="Kohler A."/>
            <person name="Nagy L.G."/>
            <person name="Floudas D."/>
            <person name="Copeland A."/>
            <person name="Barry K.W."/>
            <person name="Cichocki N."/>
            <person name="Veneault-Fourrey C."/>
            <person name="LaButti K."/>
            <person name="Lindquist E.A."/>
            <person name="Lipzen A."/>
            <person name="Lundell T."/>
            <person name="Morin E."/>
            <person name="Murat C."/>
            <person name="Sun H."/>
            <person name="Tunlid A."/>
            <person name="Henrissat B."/>
            <person name="Grigoriev I.V."/>
            <person name="Hibbett D.S."/>
            <person name="Martin F."/>
            <person name="Nordberg H.P."/>
            <person name="Cantor M.N."/>
            <person name="Hua S.X."/>
        </authorList>
    </citation>
    <scope>NUCLEOTIDE SEQUENCE [LARGE SCALE GENOMIC DNA]</scope>
    <source>
        <strain evidence="2 3">UH-Slu-Lm8-n1</strain>
    </source>
</reference>
<dbReference type="OrthoDB" id="2683514at2759"/>
<feature type="compositionally biased region" description="Polar residues" evidence="1">
    <location>
        <begin position="77"/>
        <end position="109"/>
    </location>
</feature>
<keyword evidence="3" id="KW-1185">Reference proteome</keyword>
<feature type="region of interest" description="Disordered" evidence="1">
    <location>
        <begin position="1"/>
        <end position="43"/>
    </location>
</feature>
<dbReference type="AlphaFoldDB" id="A0A0D0AJI8"/>
<reference evidence="3" key="2">
    <citation type="submission" date="2015-01" db="EMBL/GenBank/DDBJ databases">
        <title>Evolutionary Origins and Diversification of the Mycorrhizal Mutualists.</title>
        <authorList>
            <consortium name="DOE Joint Genome Institute"/>
            <consortium name="Mycorrhizal Genomics Consortium"/>
            <person name="Kohler A."/>
            <person name="Kuo A."/>
            <person name="Nagy L.G."/>
            <person name="Floudas D."/>
            <person name="Copeland A."/>
            <person name="Barry K.W."/>
            <person name="Cichocki N."/>
            <person name="Veneault-Fourrey C."/>
            <person name="LaButti K."/>
            <person name="Lindquist E.A."/>
            <person name="Lipzen A."/>
            <person name="Lundell T."/>
            <person name="Morin E."/>
            <person name="Murat C."/>
            <person name="Riley R."/>
            <person name="Ohm R."/>
            <person name="Sun H."/>
            <person name="Tunlid A."/>
            <person name="Henrissat B."/>
            <person name="Grigoriev I.V."/>
            <person name="Hibbett D.S."/>
            <person name="Martin F."/>
        </authorList>
    </citation>
    <scope>NUCLEOTIDE SEQUENCE [LARGE SCALE GENOMIC DNA]</scope>
    <source>
        <strain evidence="3">UH-Slu-Lm8-n1</strain>
    </source>
</reference>
<organism evidence="2 3">
    <name type="scientific">Suillus luteus UH-Slu-Lm8-n1</name>
    <dbReference type="NCBI Taxonomy" id="930992"/>
    <lineage>
        <taxon>Eukaryota</taxon>
        <taxon>Fungi</taxon>
        <taxon>Dikarya</taxon>
        <taxon>Basidiomycota</taxon>
        <taxon>Agaricomycotina</taxon>
        <taxon>Agaricomycetes</taxon>
        <taxon>Agaricomycetidae</taxon>
        <taxon>Boletales</taxon>
        <taxon>Suillineae</taxon>
        <taxon>Suillaceae</taxon>
        <taxon>Suillus</taxon>
    </lineage>
</organism>
<proteinExistence type="predicted"/>
<feature type="compositionally biased region" description="Basic and acidic residues" evidence="1">
    <location>
        <begin position="10"/>
        <end position="22"/>
    </location>
</feature>
<evidence type="ECO:0000313" key="3">
    <source>
        <dbReference type="Proteomes" id="UP000054485"/>
    </source>
</evidence>
<name>A0A0D0AJI8_9AGAM</name>
<protein>
    <submittedName>
        <fullName evidence="2">Uncharacterized protein</fullName>
    </submittedName>
</protein>
<dbReference type="Proteomes" id="UP000054485">
    <property type="component" value="Unassembled WGS sequence"/>
</dbReference>
<accession>A0A0D0AJI8</accession>
<sequence length="143" mass="15012">MDIGGAGEETGDKGHAVVHESDSGTYLVAPGPSSSEGFVPSVHLSTPSTDMMMMDVVVEPASDKNTAATVTAPKMTPPTSSAGEIPTTTSDPIPSLPPSNKTVPQSSHTKVVRSNLSDFKFEQDGVVVCGQGEDMRVRVVRWR</sequence>
<evidence type="ECO:0000313" key="2">
    <source>
        <dbReference type="EMBL" id="KIK38334.1"/>
    </source>
</evidence>
<dbReference type="InParanoid" id="A0A0D0AJI8"/>
<dbReference type="EMBL" id="KN835399">
    <property type="protein sequence ID" value="KIK38334.1"/>
    <property type="molecule type" value="Genomic_DNA"/>
</dbReference>
<evidence type="ECO:0000256" key="1">
    <source>
        <dbReference type="SAM" id="MobiDB-lite"/>
    </source>
</evidence>
<dbReference type="HOGENOM" id="CLU_1807503_0_0_1"/>
<gene>
    <name evidence="2" type="ORF">CY34DRAFT_15118</name>
</gene>